<keyword evidence="2" id="KW-1185">Reference proteome</keyword>
<accession>A0A4C1XY53</accession>
<name>A0A4C1XY53_EUMVA</name>
<dbReference type="EMBL" id="BGZK01001002">
    <property type="protein sequence ID" value="GBP68140.1"/>
    <property type="molecule type" value="Genomic_DNA"/>
</dbReference>
<dbReference type="Proteomes" id="UP000299102">
    <property type="component" value="Unassembled WGS sequence"/>
</dbReference>
<evidence type="ECO:0000313" key="2">
    <source>
        <dbReference type="Proteomes" id="UP000299102"/>
    </source>
</evidence>
<sequence>MNVFNEARCLRFQLTYVVCVPRPSSRATAQPPTCGILYGALVQSRGGVRTHRMGTYGCISRTLRTAAPDAGRRRARRRHGTLLGLRVAEISLSKSDRSAEDAEMGRRTHVCMDMPLIS</sequence>
<proteinExistence type="predicted"/>
<gene>
    <name evidence="1" type="ORF">EVAR_46303_1</name>
</gene>
<protein>
    <submittedName>
        <fullName evidence="1">Uncharacterized protein</fullName>
    </submittedName>
</protein>
<organism evidence="1 2">
    <name type="scientific">Eumeta variegata</name>
    <name type="common">Bagworm moth</name>
    <name type="synonym">Eumeta japonica</name>
    <dbReference type="NCBI Taxonomy" id="151549"/>
    <lineage>
        <taxon>Eukaryota</taxon>
        <taxon>Metazoa</taxon>
        <taxon>Ecdysozoa</taxon>
        <taxon>Arthropoda</taxon>
        <taxon>Hexapoda</taxon>
        <taxon>Insecta</taxon>
        <taxon>Pterygota</taxon>
        <taxon>Neoptera</taxon>
        <taxon>Endopterygota</taxon>
        <taxon>Lepidoptera</taxon>
        <taxon>Glossata</taxon>
        <taxon>Ditrysia</taxon>
        <taxon>Tineoidea</taxon>
        <taxon>Psychidae</taxon>
        <taxon>Oiketicinae</taxon>
        <taxon>Eumeta</taxon>
    </lineage>
</organism>
<reference evidence="1 2" key="1">
    <citation type="journal article" date="2019" name="Commun. Biol.">
        <title>The bagworm genome reveals a unique fibroin gene that provides high tensile strength.</title>
        <authorList>
            <person name="Kono N."/>
            <person name="Nakamura H."/>
            <person name="Ohtoshi R."/>
            <person name="Tomita M."/>
            <person name="Numata K."/>
            <person name="Arakawa K."/>
        </authorList>
    </citation>
    <scope>NUCLEOTIDE SEQUENCE [LARGE SCALE GENOMIC DNA]</scope>
</reference>
<evidence type="ECO:0000313" key="1">
    <source>
        <dbReference type="EMBL" id="GBP68140.1"/>
    </source>
</evidence>
<comment type="caution">
    <text evidence="1">The sequence shown here is derived from an EMBL/GenBank/DDBJ whole genome shotgun (WGS) entry which is preliminary data.</text>
</comment>
<dbReference type="AlphaFoldDB" id="A0A4C1XY53"/>